<organism evidence="8 11">
    <name type="scientific">Halanaeroarchaeum sulfurireducens</name>
    <dbReference type="NCBI Taxonomy" id="1604004"/>
    <lineage>
        <taxon>Archaea</taxon>
        <taxon>Methanobacteriati</taxon>
        <taxon>Methanobacteriota</taxon>
        <taxon>Stenosarchaea group</taxon>
        <taxon>Halobacteria</taxon>
        <taxon>Halobacteriales</taxon>
        <taxon>Halobacteriaceae</taxon>
        <taxon>Halanaeroarchaeum</taxon>
    </lineage>
</organism>
<evidence type="ECO:0000256" key="5">
    <source>
        <dbReference type="ARBA" id="ARBA00023136"/>
    </source>
</evidence>
<dbReference type="PATRIC" id="fig|1604004.4.peg.1116"/>
<accession>A0A0F7PBL5</accession>
<sequence>MSDIERGMQVFASRKDRRRALLSAMVVVMAFGLLYLAVQRYAPFLFRSAALRAWIAEFGVIAPLVFIVLQILQVIIAPIPGQVFALVAGYLFGGVAGTVYSLTGVIIGSAIAFCLARRYGRSFVEDILHDDVLVRFDGFVERVGIPGLFAIFLVPGIPDDVICFLSGLTTIRLRTFLVIVAVGRFPAYVITVFAGGDFASGQYGRALVLMGIAVFFSAVGYFYQKQIRRSVERIGARFIR</sequence>
<reference evidence="10" key="2">
    <citation type="submission" date="2015-05" db="EMBL/GenBank/DDBJ databases">
        <title>Complete genome sequence of Halanaeroarchaeum sulfurireducens type strain M27-SA2, a sulfate-reducer haloarchaeon from marine anoxic lake Medee.</title>
        <authorList>
            <person name="Messina E."/>
            <person name="Kublanov I.V."/>
            <person name="Toshchakov S."/>
            <person name="Arcadi E."/>
            <person name="La Spada G."/>
            <person name="La Cono V."/>
            <person name="Yakimov M.M."/>
        </authorList>
    </citation>
    <scope>NUCLEOTIDE SEQUENCE [LARGE SCALE GENOMIC DNA]</scope>
    <source>
        <strain evidence="10">M27-SA2</strain>
    </source>
</reference>
<dbReference type="Pfam" id="PF09335">
    <property type="entry name" value="VTT_dom"/>
    <property type="match status" value="1"/>
</dbReference>
<feature type="transmembrane region" description="Helical" evidence="6">
    <location>
        <begin position="202"/>
        <end position="223"/>
    </location>
</feature>
<comment type="subcellular location">
    <subcellularLocation>
        <location evidence="1">Cell membrane</location>
        <topology evidence="1">Multi-pass membrane protein</topology>
    </subcellularLocation>
</comment>
<dbReference type="KEGG" id="hsu:HLASF_1061"/>
<keyword evidence="4 6" id="KW-1133">Transmembrane helix</keyword>
<evidence type="ECO:0000256" key="1">
    <source>
        <dbReference type="ARBA" id="ARBA00004651"/>
    </source>
</evidence>
<dbReference type="HOGENOM" id="CLU_038944_5_1_2"/>
<dbReference type="Proteomes" id="UP000069906">
    <property type="component" value="Chromosome"/>
</dbReference>
<dbReference type="EMBL" id="CP011564">
    <property type="protein sequence ID" value="ALG81946.1"/>
    <property type="molecule type" value="Genomic_DNA"/>
</dbReference>
<protein>
    <recommendedName>
        <fullName evidence="7">VTT domain-containing protein</fullName>
    </recommendedName>
</protein>
<keyword evidence="3 6" id="KW-0812">Transmembrane</keyword>
<dbReference type="GO" id="GO:0005886">
    <property type="term" value="C:plasma membrane"/>
    <property type="evidence" value="ECO:0007669"/>
    <property type="project" value="UniProtKB-SubCell"/>
</dbReference>
<evidence type="ECO:0000313" key="11">
    <source>
        <dbReference type="Proteomes" id="UP000069906"/>
    </source>
</evidence>
<reference evidence="8 11" key="1">
    <citation type="journal article" date="2015" name="ISME J.">
        <title>Elemental sulfur and acetate can support life of a novel strictly anaerobic haloarchaeon.</title>
        <authorList>
            <person name="Sorokin D.Y."/>
            <person name="Kublanov I.V."/>
            <person name="Gavrilov S.N."/>
            <person name="Rojo D."/>
            <person name="Roman P."/>
            <person name="Golyshin P.N."/>
            <person name="Slepak V.Z."/>
            <person name="Smedile F."/>
            <person name="Ferrer M."/>
            <person name="Messina E."/>
            <person name="La Cono V."/>
            <person name="Yakimov M.M."/>
        </authorList>
    </citation>
    <scope>NUCLEOTIDE SEQUENCE [LARGE SCALE GENOMIC DNA]</scope>
    <source>
        <strain evidence="8 11">HSR2</strain>
    </source>
</reference>
<evidence type="ECO:0000313" key="9">
    <source>
        <dbReference type="EMBL" id="ALG81946.1"/>
    </source>
</evidence>
<reference evidence="9 10" key="3">
    <citation type="journal article" date="2016" name="Stand. Genomic Sci.">
        <title>Complete genome sequence of 'Halanaeroarchaeum sulfurireducens' M27-SA2, a sulfur-reducing and acetate-oxidizing haloarchaeon from the deep-sea hypersaline anoxic lake Medee.</title>
        <authorList>
            <person name="Messina E."/>
            <person name="Sorokin D.Y."/>
            <person name="Kublanov I.V."/>
            <person name="Toshchakov S."/>
            <person name="Lopatina A."/>
            <person name="Arcadi E."/>
            <person name="Smedile F."/>
            <person name="La Spada G."/>
            <person name="La Cono V."/>
            <person name="Yakimov M.M."/>
        </authorList>
    </citation>
    <scope>NUCLEOTIDE SEQUENCE [LARGE SCALE GENOMIC DNA]</scope>
    <source>
        <strain evidence="9 10">M27-SA2</strain>
    </source>
</reference>
<feature type="transmembrane region" description="Helical" evidence="6">
    <location>
        <begin position="44"/>
        <end position="67"/>
    </location>
</feature>
<evidence type="ECO:0000259" key="7">
    <source>
        <dbReference type="Pfam" id="PF09335"/>
    </source>
</evidence>
<evidence type="ECO:0000256" key="4">
    <source>
        <dbReference type="ARBA" id="ARBA00022989"/>
    </source>
</evidence>
<feature type="transmembrane region" description="Helical" evidence="6">
    <location>
        <begin position="98"/>
        <end position="116"/>
    </location>
</feature>
<name>A0A0F7PBL5_9EURY</name>
<dbReference type="PANTHER" id="PTHR12677">
    <property type="entry name" value="GOLGI APPARATUS MEMBRANE PROTEIN TVP38-RELATED"/>
    <property type="match status" value="1"/>
</dbReference>
<feature type="transmembrane region" description="Helical" evidence="6">
    <location>
        <begin position="176"/>
        <end position="196"/>
    </location>
</feature>
<dbReference type="Proteomes" id="UP000060390">
    <property type="component" value="Chromosome"/>
</dbReference>
<evidence type="ECO:0000256" key="3">
    <source>
        <dbReference type="ARBA" id="ARBA00022692"/>
    </source>
</evidence>
<gene>
    <name evidence="9" type="ORF">HLASA_1050</name>
    <name evidence="8" type="ORF">HLASF_1061</name>
</gene>
<dbReference type="InterPro" id="IPR015414">
    <property type="entry name" value="TMEM64"/>
</dbReference>
<evidence type="ECO:0000313" key="10">
    <source>
        <dbReference type="Proteomes" id="UP000060390"/>
    </source>
</evidence>
<evidence type="ECO:0000313" key="8">
    <source>
        <dbReference type="EMBL" id="AKH97550.1"/>
    </source>
</evidence>
<dbReference type="PANTHER" id="PTHR12677:SF59">
    <property type="entry name" value="GOLGI APPARATUS MEMBRANE PROTEIN TVP38-RELATED"/>
    <property type="match status" value="1"/>
</dbReference>
<proteinExistence type="predicted"/>
<evidence type="ECO:0000256" key="6">
    <source>
        <dbReference type="SAM" id="Phobius"/>
    </source>
</evidence>
<dbReference type="STRING" id="1604004.HLASA_1050"/>
<keyword evidence="2" id="KW-1003">Cell membrane</keyword>
<dbReference type="EMBL" id="CP008874">
    <property type="protein sequence ID" value="AKH97550.1"/>
    <property type="molecule type" value="Genomic_DNA"/>
</dbReference>
<feature type="transmembrane region" description="Helical" evidence="6">
    <location>
        <begin position="20"/>
        <end position="38"/>
    </location>
</feature>
<evidence type="ECO:0000256" key="2">
    <source>
        <dbReference type="ARBA" id="ARBA00022475"/>
    </source>
</evidence>
<feature type="domain" description="VTT" evidence="7">
    <location>
        <begin position="79"/>
        <end position="195"/>
    </location>
</feature>
<dbReference type="InterPro" id="IPR032816">
    <property type="entry name" value="VTT_dom"/>
</dbReference>
<dbReference type="AlphaFoldDB" id="A0A0F7PBL5"/>
<dbReference type="KEGG" id="hsf:HLASA_1050"/>
<keyword evidence="5 6" id="KW-0472">Membrane</keyword>
<keyword evidence="11" id="KW-1185">Reference proteome</keyword>